<evidence type="ECO:0000313" key="3">
    <source>
        <dbReference type="Proteomes" id="UP000003704"/>
    </source>
</evidence>
<comment type="caution">
    <text evidence="2">The sequence shown here is derived from an EMBL/GenBank/DDBJ whole genome shotgun (WGS) entry which is preliminary data.</text>
</comment>
<name>I7ZBN9_9GAMM</name>
<proteinExistence type="predicted"/>
<dbReference type="PATRIC" id="fig|1172194.4.peg.2547"/>
<dbReference type="Proteomes" id="UP000003704">
    <property type="component" value="Unassembled WGS sequence"/>
</dbReference>
<protein>
    <submittedName>
        <fullName evidence="2">Uncharacterized protein</fullName>
    </submittedName>
</protein>
<keyword evidence="3" id="KW-1185">Reference proteome</keyword>
<evidence type="ECO:0000256" key="1">
    <source>
        <dbReference type="SAM" id="MobiDB-lite"/>
    </source>
</evidence>
<dbReference type="RefSeq" id="WP_007185577.1">
    <property type="nucleotide sequence ID" value="NZ_AKGD01000002.1"/>
</dbReference>
<dbReference type="AlphaFoldDB" id="I7ZBN9"/>
<feature type="region of interest" description="Disordered" evidence="1">
    <location>
        <begin position="78"/>
        <end position="104"/>
    </location>
</feature>
<accession>I7ZBN9</accession>
<sequence length="778" mass="83818">MGKRTLHLTITESETSVTSISAGSDQELHISLPDEAADQIKPEAGECSQSPLIPSSVNVTVPGLFSALALAGLATAGCEETPHRDSPSDPTIPPKPNPNPTYLDDPATLTVHWPLTCNTFADVGSDLSTGRSGPASVVDCYGALQMTRDQEARFWGARRVDNFVADDVFSSGWSIGPSVTKRLLSDVGPYRQRRNVYEFSQARGTSYLAKFNIGQRWPGTYAFSVYVGGYTSLPVQLQIQRSSDAVIVAEIGFTPPQNGLARYAVSAELDEATASYDLIIRGQDRSQKIKLACAQLERIQGQVGAPNEYVPRGSALDGPPWNGANVDGVRYFDYFNPCSLIADGEVVSSETPTPIPADVIKGYMLGPTRANRWWSSRDFAAPQWSKINVTSQSAMIGSVMLGPATLRKVEETSDAGLHRIWQPWRGVLPGTINRHGQTVGVQLTVSIHIDHKRIDRNRALVLGFVDTQGQEHKAIVDVASRRVLNEMGGKFTYYRSGYPDASDVTYKTHVTEIGDLLRVSFTDSCGTGSLTPVGFIGLADVSSDTPVESYAGVVGAGLYIGAMQFERTDHGMLYLGDTGSSSSFGTGSDTNEPYFPEEVGQLDWSVYCEVTTLYDTDSPAKTSWDDIWYARQNSDDLRWGCAIRPGLYGGAGPEDHIKQPVFDIFAGPDGTGAVGGKFDVANVSYSSLALQTSPWQLSLASAAVDGSSNIRMYVGAKQGSLDSNGTHIVNKSSIGGSFHIGYRQGAIPYGEKCVKNFRILKAAATWEQMAAAANLAGK</sequence>
<evidence type="ECO:0000313" key="2">
    <source>
        <dbReference type="EMBL" id="EIT69052.1"/>
    </source>
</evidence>
<organism evidence="2 3">
    <name type="scientific">Hydrocarboniphaga effusa AP103</name>
    <dbReference type="NCBI Taxonomy" id="1172194"/>
    <lineage>
        <taxon>Bacteria</taxon>
        <taxon>Pseudomonadati</taxon>
        <taxon>Pseudomonadota</taxon>
        <taxon>Gammaproteobacteria</taxon>
        <taxon>Nevskiales</taxon>
        <taxon>Nevskiaceae</taxon>
        <taxon>Hydrocarboniphaga</taxon>
    </lineage>
</organism>
<feature type="compositionally biased region" description="Pro residues" evidence="1">
    <location>
        <begin position="90"/>
        <end position="99"/>
    </location>
</feature>
<reference evidence="2 3" key="1">
    <citation type="journal article" date="2012" name="J. Bacteriol.">
        <title>Genome Sequence of n-Alkane-Degrading Hydrocarboniphaga effusa Strain AP103T (ATCC BAA-332T).</title>
        <authorList>
            <person name="Chang H.K."/>
            <person name="Zylstra G.J."/>
            <person name="Chae J.C."/>
        </authorList>
    </citation>
    <scope>NUCLEOTIDE SEQUENCE [LARGE SCALE GENOMIC DNA]</scope>
    <source>
        <strain evidence="2 3">AP103</strain>
    </source>
</reference>
<gene>
    <name evidence="2" type="ORF">WQQ_26340</name>
</gene>
<dbReference type="EMBL" id="AKGD01000002">
    <property type="protein sequence ID" value="EIT69052.1"/>
    <property type="molecule type" value="Genomic_DNA"/>
</dbReference>